<keyword evidence="6" id="KW-0808">Transferase</keyword>
<dbReference type="InterPro" id="IPR005110">
    <property type="entry name" value="MoeA_linker/N"/>
</dbReference>
<dbReference type="OrthoDB" id="9804758at2"/>
<evidence type="ECO:0000256" key="5">
    <source>
        <dbReference type="ARBA" id="ARBA00047317"/>
    </source>
</evidence>
<dbReference type="Gene3D" id="3.90.105.10">
    <property type="entry name" value="Molybdopterin biosynthesis moea protein, domain 2"/>
    <property type="match status" value="1"/>
</dbReference>
<evidence type="ECO:0000256" key="1">
    <source>
        <dbReference type="ARBA" id="ARBA00002901"/>
    </source>
</evidence>
<dbReference type="UniPathway" id="UPA00344"/>
<dbReference type="PANTHER" id="PTHR10192:SF5">
    <property type="entry name" value="GEPHYRIN"/>
    <property type="match status" value="1"/>
</dbReference>
<dbReference type="Pfam" id="PF00994">
    <property type="entry name" value="MoCF_biosynth"/>
    <property type="match status" value="1"/>
</dbReference>
<dbReference type="EMBL" id="ARYM01000007">
    <property type="protein sequence ID" value="KCZ99106.1"/>
    <property type="molecule type" value="Genomic_DNA"/>
</dbReference>
<dbReference type="SUPFAM" id="SSF63867">
    <property type="entry name" value="MoeA C-terminal domain-like"/>
    <property type="match status" value="1"/>
</dbReference>
<dbReference type="InterPro" id="IPR005111">
    <property type="entry name" value="MoeA_C_domain_IV"/>
</dbReference>
<keyword evidence="4 6" id="KW-0501">Molybdenum cofactor biosynthesis</keyword>
<comment type="function">
    <text evidence="1 6">Catalyzes the insertion of molybdate into adenylated molybdopterin with the concomitant release of AMP.</text>
</comment>
<name>A0A062V9Y2_9PROT</name>
<keyword evidence="6" id="KW-0500">Molybdenum</keyword>
<dbReference type="Proteomes" id="UP000027100">
    <property type="component" value="Unassembled WGS sequence"/>
</dbReference>
<evidence type="ECO:0000256" key="6">
    <source>
        <dbReference type="RuleBase" id="RU365090"/>
    </source>
</evidence>
<comment type="catalytic activity">
    <reaction evidence="5">
        <text>adenylyl-molybdopterin + molybdate = Mo-molybdopterin + AMP + H(+)</text>
        <dbReference type="Rhea" id="RHEA:35047"/>
        <dbReference type="ChEBI" id="CHEBI:15378"/>
        <dbReference type="ChEBI" id="CHEBI:36264"/>
        <dbReference type="ChEBI" id="CHEBI:62727"/>
        <dbReference type="ChEBI" id="CHEBI:71302"/>
        <dbReference type="ChEBI" id="CHEBI:456215"/>
        <dbReference type="EC" id="2.10.1.1"/>
    </reaction>
</comment>
<proteinExistence type="inferred from homology"/>
<dbReference type="Gene3D" id="2.40.340.10">
    <property type="entry name" value="MoeA, C-terminal, domain IV"/>
    <property type="match status" value="1"/>
</dbReference>
<sequence length="397" mass="41159">MNRPIPVEQALGLLQENALTLPSRQVPLSEAAGCRLAEPVISRVTQPPAAVSAMDGFAVRLADVRAPGATLAVIGTAPAGTPFTGLLKPGQAVRIFTGGHLPPGADHIVIQEDAEISGDQVRCLRGYAASEFVRAAGIDFSEGERLLNTGAILTPAALSLVAAANHGHLQVTRRPRVGILANGDELRPPGSELRPGQVINANAAGLSALIASWGGDPVDLGIASDSMASILDHVQSADVDLFVPVGGASVGDHDHMRAAFRESGFEPIFEKIAVKPGKPTWFSRRGAQRVLGLPGNPASAFVCAHLFVRPLLTGHFVLPSLTATLAAPLPANGAREEFLRARVHVSPQGLLLADAAPNQDSSLLKPFLTANGLIRRPAHAPAGMTGAAVPVLLIGQL</sequence>
<dbReference type="AlphaFoldDB" id="A0A062V9Y2"/>
<dbReference type="Pfam" id="PF03454">
    <property type="entry name" value="MoeA_C"/>
    <property type="match status" value="1"/>
</dbReference>
<dbReference type="InterPro" id="IPR036425">
    <property type="entry name" value="MoaB/Mog-like_dom_sf"/>
</dbReference>
<dbReference type="SMART" id="SM00852">
    <property type="entry name" value="MoCF_biosynth"/>
    <property type="match status" value="1"/>
</dbReference>
<keyword evidence="6" id="KW-0479">Metal-binding</keyword>
<dbReference type="GO" id="GO:0061599">
    <property type="term" value="F:molybdopterin molybdotransferase activity"/>
    <property type="evidence" value="ECO:0007669"/>
    <property type="project" value="UniProtKB-UniRule"/>
</dbReference>
<evidence type="ECO:0000256" key="2">
    <source>
        <dbReference type="ARBA" id="ARBA00005046"/>
    </source>
</evidence>
<accession>A0A062V9Y2</accession>
<dbReference type="InterPro" id="IPR036688">
    <property type="entry name" value="MoeA_C_domain_IV_sf"/>
</dbReference>
<dbReference type="InterPro" id="IPR038987">
    <property type="entry name" value="MoeA-like"/>
</dbReference>
<gene>
    <name evidence="8" type="ORF">HPO_07762</name>
</gene>
<comment type="caution">
    <text evidence="8">The sequence shown here is derived from an EMBL/GenBank/DDBJ whole genome shotgun (WGS) entry which is preliminary data.</text>
</comment>
<dbReference type="eggNOG" id="COG0303">
    <property type="taxonomic scope" value="Bacteria"/>
</dbReference>
<evidence type="ECO:0000313" key="8">
    <source>
        <dbReference type="EMBL" id="KCZ99106.1"/>
    </source>
</evidence>
<dbReference type="Pfam" id="PF03453">
    <property type="entry name" value="MoeA_N"/>
    <property type="match status" value="1"/>
</dbReference>
<dbReference type="Gene3D" id="2.170.190.11">
    <property type="entry name" value="Molybdopterin biosynthesis moea protein, domain 3"/>
    <property type="match status" value="1"/>
</dbReference>
<feature type="domain" description="MoaB/Mog" evidence="7">
    <location>
        <begin position="178"/>
        <end position="314"/>
    </location>
</feature>
<organism evidence="8 9">
    <name type="scientific">Hyphomonas polymorpha PS728</name>
    <dbReference type="NCBI Taxonomy" id="1280954"/>
    <lineage>
        <taxon>Bacteria</taxon>
        <taxon>Pseudomonadati</taxon>
        <taxon>Pseudomonadota</taxon>
        <taxon>Alphaproteobacteria</taxon>
        <taxon>Hyphomonadales</taxon>
        <taxon>Hyphomonadaceae</taxon>
        <taxon>Hyphomonas</taxon>
    </lineage>
</organism>
<dbReference type="PATRIC" id="fig|1280954.3.peg.1575"/>
<dbReference type="Gene3D" id="3.40.980.10">
    <property type="entry name" value="MoaB/Mog-like domain"/>
    <property type="match status" value="1"/>
</dbReference>
<keyword evidence="9" id="KW-1185">Reference proteome</keyword>
<protein>
    <recommendedName>
        <fullName evidence="6">Molybdopterin molybdenumtransferase</fullName>
        <ecNumber evidence="6">2.10.1.1</ecNumber>
    </recommendedName>
</protein>
<dbReference type="RefSeq" id="WP_035596578.1">
    <property type="nucleotide sequence ID" value="NZ_ARYM01000007.1"/>
</dbReference>
<dbReference type="CDD" id="cd00887">
    <property type="entry name" value="MoeA"/>
    <property type="match status" value="1"/>
</dbReference>
<dbReference type="GO" id="GO:0005829">
    <property type="term" value="C:cytosol"/>
    <property type="evidence" value="ECO:0007669"/>
    <property type="project" value="TreeGrafter"/>
</dbReference>
<dbReference type="EC" id="2.10.1.1" evidence="6"/>
<dbReference type="GO" id="GO:0006777">
    <property type="term" value="P:Mo-molybdopterin cofactor biosynthetic process"/>
    <property type="evidence" value="ECO:0007669"/>
    <property type="project" value="UniProtKB-UniRule"/>
</dbReference>
<dbReference type="GO" id="GO:0046872">
    <property type="term" value="F:metal ion binding"/>
    <property type="evidence" value="ECO:0007669"/>
    <property type="project" value="UniProtKB-UniRule"/>
</dbReference>
<comment type="similarity">
    <text evidence="3 6">Belongs to the MoeA family.</text>
</comment>
<dbReference type="SUPFAM" id="SSF63882">
    <property type="entry name" value="MoeA N-terminal region -like"/>
    <property type="match status" value="1"/>
</dbReference>
<reference evidence="8 9" key="1">
    <citation type="journal article" date="2014" name="Antonie Van Leeuwenhoek">
        <title>Hyphomonas beringensis sp. nov. and Hyphomonas chukchiensis sp. nov., isolated from surface seawater of the Bering Sea and Chukchi Sea.</title>
        <authorList>
            <person name="Li C."/>
            <person name="Lai Q."/>
            <person name="Li G."/>
            <person name="Dong C."/>
            <person name="Wang J."/>
            <person name="Liao Y."/>
            <person name="Shao Z."/>
        </authorList>
    </citation>
    <scope>NUCLEOTIDE SEQUENCE [LARGE SCALE GENOMIC DNA]</scope>
    <source>
        <strain evidence="8 9">PS728</strain>
    </source>
</reference>
<dbReference type="SUPFAM" id="SSF53218">
    <property type="entry name" value="Molybdenum cofactor biosynthesis proteins"/>
    <property type="match status" value="1"/>
</dbReference>
<evidence type="ECO:0000256" key="3">
    <source>
        <dbReference type="ARBA" id="ARBA00010763"/>
    </source>
</evidence>
<evidence type="ECO:0000259" key="7">
    <source>
        <dbReference type="SMART" id="SM00852"/>
    </source>
</evidence>
<comment type="pathway">
    <text evidence="2 6">Cofactor biosynthesis; molybdopterin biosynthesis.</text>
</comment>
<dbReference type="InterPro" id="IPR001453">
    <property type="entry name" value="MoaB/Mog_dom"/>
</dbReference>
<keyword evidence="6" id="KW-0460">Magnesium</keyword>
<comment type="cofactor">
    <cofactor evidence="6">
        <name>Mg(2+)</name>
        <dbReference type="ChEBI" id="CHEBI:18420"/>
    </cofactor>
</comment>
<dbReference type="InterPro" id="IPR036135">
    <property type="entry name" value="MoeA_linker/N_sf"/>
</dbReference>
<evidence type="ECO:0000313" key="9">
    <source>
        <dbReference type="Proteomes" id="UP000027100"/>
    </source>
</evidence>
<evidence type="ECO:0000256" key="4">
    <source>
        <dbReference type="ARBA" id="ARBA00023150"/>
    </source>
</evidence>
<dbReference type="STRING" id="1280954.HPO_07762"/>
<dbReference type="PANTHER" id="PTHR10192">
    <property type="entry name" value="MOLYBDOPTERIN BIOSYNTHESIS PROTEIN"/>
    <property type="match status" value="1"/>
</dbReference>